<reference evidence="2" key="1">
    <citation type="submission" date="2022-02" db="EMBL/GenBank/DDBJ databases">
        <title>Crop Bioprotection Bacillus Genome Sequencing.</title>
        <authorList>
            <person name="Dunlap C."/>
        </authorList>
    </citation>
    <scope>NUCLEOTIDE SEQUENCE</scope>
    <source>
        <strain evidence="2">M18B4</strain>
    </source>
</reference>
<feature type="transmembrane region" description="Helical" evidence="1">
    <location>
        <begin position="46"/>
        <end position="68"/>
    </location>
</feature>
<keyword evidence="1" id="KW-1133">Transmembrane helix</keyword>
<dbReference type="EMBL" id="JALANJ010000055">
    <property type="protein sequence ID" value="MCY8123098.1"/>
    <property type="molecule type" value="Genomic_DNA"/>
</dbReference>
<protein>
    <submittedName>
        <fullName evidence="2">Uncharacterized protein</fullName>
    </submittedName>
</protein>
<evidence type="ECO:0000256" key="1">
    <source>
        <dbReference type="SAM" id="Phobius"/>
    </source>
</evidence>
<name>A0A9Q4DSX2_BACSC</name>
<dbReference type="Proteomes" id="UP001070352">
    <property type="component" value="Unassembled WGS sequence"/>
</dbReference>
<accession>A0A9Q4DSX2</accession>
<gene>
    <name evidence="2" type="ORF">MOC45_21390</name>
</gene>
<feature type="transmembrane region" description="Helical" evidence="1">
    <location>
        <begin position="16"/>
        <end position="34"/>
    </location>
</feature>
<evidence type="ECO:0000313" key="2">
    <source>
        <dbReference type="EMBL" id="MCY8123098.1"/>
    </source>
</evidence>
<keyword evidence="1" id="KW-0472">Membrane</keyword>
<comment type="caution">
    <text evidence="2">The sequence shown here is derived from an EMBL/GenBank/DDBJ whole genome shotgun (WGS) entry which is preliminary data.</text>
</comment>
<dbReference type="AlphaFoldDB" id="A0A9Q4DSX2"/>
<organism evidence="2 3">
    <name type="scientific">Bacillus spizizenii</name>
    <name type="common">Bacillus subtilis subsp. spizizenii</name>
    <dbReference type="NCBI Taxonomy" id="96241"/>
    <lineage>
        <taxon>Bacteria</taxon>
        <taxon>Bacillati</taxon>
        <taxon>Bacillota</taxon>
        <taxon>Bacilli</taxon>
        <taxon>Bacillales</taxon>
        <taxon>Bacillaceae</taxon>
        <taxon>Bacillus</taxon>
    </lineage>
</organism>
<keyword evidence="1" id="KW-0812">Transmembrane</keyword>
<sequence>MEKIRRYIKALKTTEGRVLMAMILIFEALAGSLFKQINVVDFMGTSIFALVAGMSFIFPILIVSVVLTKVCKNIIEKKPDPTY</sequence>
<proteinExistence type="predicted"/>
<evidence type="ECO:0000313" key="3">
    <source>
        <dbReference type="Proteomes" id="UP001070352"/>
    </source>
</evidence>